<evidence type="ECO:0000313" key="8">
    <source>
        <dbReference type="Proteomes" id="UP001056336"/>
    </source>
</evidence>
<reference evidence="7" key="1">
    <citation type="journal article" date="2018" name="Int. J. Syst. Evol. Microbiol.">
        <title>Jatrophihabitans telluris sp. nov., isolated from sediment soil of lava forest wetlands and the emended description of the genus Jatrophihabitans.</title>
        <authorList>
            <person name="Lee K.C."/>
            <person name="Suh M.K."/>
            <person name="Eom M.K."/>
            <person name="Kim K.K."/>
            <person name="Kim J.S."/>
            <person name="Kim D.S."/>
            <person name="Ko S.H."/>
            <person name="Shin Y.K."/>
            <person name="Lee J.S."/>
        </authorList>
    </citation>
    <scope>NUCLEOTIDE SEQUENCE</scope>
    <source>
        <strain evidence="7">N237</strain>
    </source>
</reference>
<feature type="domain" description="Glycosyltransferase 2-like" evidence="6">
    <location>
        <begin position="10"/>
        <end position="163"/>
    </location>
</feature>
<dbReference type="Proteomes" id="UP001056336">
    <property type="component" value="Chromosome"/>
</dbReference>
<evidence type="ECO:0000256" key="4">
    <source>
        <dbReference type="ARBA" id="ARBA00022679"/>
    </source>
</evidence>
<organism evidence="7 8">
    <name type="scientific">Jatrophihabitans telluris</name>
    <dbReference type="NCBI Taxonomy" id="2038343"/>
    <lineage>
        <taxon>Bacteria</taxon>
        <taxon>Bacillati</taxon>
        <taxon>Actinomycetota</taxon>
        <taxon>Actinomycetes</taxon>
        <taxon>Jatrophihabitantales</taxon>
        <taxon>Jatrophihabitantaceae</taxon>
        <taxon>Jatrophihabitans</taxon>
    </lineage>
</organism>
<gene>
    <name evidence="7" type="ORF">M6D93_04975</name>
</gene>
<reference evidence="7" key="2">
    <citation type="submission" date="2022-05" db="EMBL/GenBank/DDBJ databases">
        <authorList>
            <person name="Kim J.-S."/>
            <person name="Lee K."/>
            <person name="Suh M."/>
            <person name="Eom M."/>
            <person name="Kim J.-S."/>
            <person name="Kim D.-S."/>
            <person name="Ko S.-H."/>
            <person name="Shin Y."/>
            <person name="Lee J.-S."/>
        </authorList>
    </citation>
    <scope>NUCLEOTIDE SEQUENCE</scope>
    <source>
        <strain evidence="7">N237</strain>
    </source>
</reference>
<keyword evidence="3 7" id="KW-0328">Glycosyltransferase</keyword>
<name>A0ABY4R0E2_9ACTN</name>
<accession>A0ABY4R0E2</accession>
<comment type="pathway">
    <text evidence="1">Cell wall biogenesis; cell wall polysaccharide biosynthesis.</text>
</comment>
<dbReference type="PANTHER" id="PTHR43179">
    <property type="entry name" value="RHAMNOSYLTRANSFERASE WBBL"/>
    <property type="match status" value="1"/>
</dbReference>
<keyword evidence="8" id="KW-1185">Reference proteome</keyword>
<evidence type="ECO:0000256" key="5">
    <source>
        <dbReference type="SAM" id="MobiDB-lite"/>
    </source>
</evidence>
<feature type="region of interest" description="Disordered" evidence="5">
    <location>
        <begin position="313"/>
        <end position="332"/>
    </location>
</feature>
<protein>
    <submittedName>
        <fullName evidence="7">Glycosyltransferase</fullName>
        <ecNumber evidence="7">2.4.-.-</ecNumber>
    </submittedName>
</protein>
<dbReference type="SUPFAM" id="SSF53448">
    <property type="entry name" value="Nucleotide-diphospho-sugar transferases"/>
    <property type="match status" value="1"/>
</dbReference>
<dbReference type="EMBL" id="CP097332">
    <property type="protein sequence ID" value="UQX89358.1"/>
    <property type="molecule type" value="Genomic_DNA"/>
</dbReference>
<evidence type="ECO:0000256" key="3">
    <source>
        <dbReference type="ARBA" id="ARBA00022676"/>
    </source>
</evidence>
<evidence type="ECO:0000256" key="2">
    <source>
        <dbReference type="ARBA" id="ARBA00006739"/>
    </source>
</evidence>
<dbReference type="CDD" id="cd00761">
    <property type="entry name" value="Glyco_tranf_GTA_type"/>
    <property type="match status" value="1"/>
</dbReference>
<evidence type="ECO:0000259" key="6">
    <source>
        <dbReference type="Pfam" id="PF00535"/>
    </source>
</evidence>
<dbReference type="Pfam" id="PF00535">
    <property type="entry name" value="Glycos_transf_2"/>
    <property type="match status" value="1"/>
</dbReference>
<evidence type="ECO:0000313" key="7">
    <source>
        <dbReference type="EMBL" id="UQX89358.1"/>
    </source>
</evidence>
<comment type="similarity">
    <text evidence="2">Belongs to the glycosyltransferase 2 family.</text>
</comment>
<dbReference type="GO" id="GO:0016757">
    <property type="term" value="F:glycosyltransferase activity"/>
    <property type="evidence" value="ECO:0007669"/>
    <property type="project" value="UniProtKB-KW"/>
</dbReference>
<dbReference type="EC" id="2.4.-.-" evidence="7"/>
<sequence length="332" mass="36235">MSELVPERLTIAVLTYRREQDIAEALPLLLAQAEDVSHDPDLGVIAQVLVVDNDPLASAREAVGEFASHRLRYVCEPLPGIANARNRALAEAADARFLVFIDDDERPHEHWLARLLKTRAEAGAAVVAGAVESEFDAPLPPWIAAGDFFRRRRLPTGTAIHVAATNNLLLDLDVVRAAGLDFDVDFGLSGGEDTLFTRTLAARGERMVWCNEALVTDRVPVERLTRHWVLARAFSSGNSVTRVALRLAEGPRQRWQARLRGLGLGLPRTVAGIAQAGLGYALRSPRHQARGLRTAARGAGMVMGSVGHVYQEYRREDGSPRETGHGKRTTAA</sequence>
<evidence type="ECO:0000256" key="1">
    <source>
        <dbReference type="ARBA" id="ARBA00004776"/>
    </source>
</evidence>
<dbReference type="Gene3D" id="3.90.550.10">
    <property type="entry name" value="Spore Coat Polysaccharide Biosynthesis Protein SpsA, Chain A"/>
    <property type="match status" value="1"/>
</dbReference>
<dbReference type="InterPro" id="IPR029044">
    <property type="entry name" value="Nucleotide-diphossugar_trans"/>
</dbReference>
<keyword evidence="4 7" id="KW-0808">Transferase</keyword>
<dbReference type="RefSeq" id="WP_249773254.1">
    <property type="nucleotide sequence ID" value="NZ_CP097332.1"/>
</dbReference>
<proteinExistence type="inferred from homology"/>
<feature type="compositionally biased region" description="Basic and acidic residues" evidence="5">
    <location>
        <begin position="313"/>
        <end position="325"/>
    </location>
</feature>
<dbReference type="InterPro" id="IPR001173">
    <property type="entry name" value="Glyco_trans_2-like"/>
</dbReference>
<dbReference type="PANTHER" id="PTHR43179:SF12">
    <property type="entry name" value="GALACTOFURANOSYLTRANSFERASE GLFT2"/>
    <property type="match status" value="1"/>
</dbReference>